<feature type="region of interest" description="Disordered" evidence="1">
    <location>
        <begin position="1"/>
        <end position="38"/>
    </location>
</feature>
<accession>A0A1Y1IM87</accession>
<dbReference type="EMBL" id="DF237605">
    <property type="protein sequence ID" value="GAQ90559.1"/>
    <property type="molecule type" value="Genomic_DNA"/>
</dbReference>
<evidence type="ECO:0000256" key="1">
    <source>
        <dbReference type="SAM" id="MobiDB-lite"/>
    </source>
</evidence>
<name>A0A1Y1IM87_KLENI</name>
<gene>
    <name evidence="2" type="ORF">KFL_006560030</name>
</gene>
<reference evidence="2 3" key="1">
    <citation type="journal article" date="2014" name="Nat. Commun.">
        <title>Klebsormidium flaccidum genome reveals primary factors for plant terrestrial adaptation.</title>
        <authorList>
            <person name="Hori K."/>
            <person name="Maruyama F."/>
            <person name="Fujisawa T."/>
            <person name="Togashi T."/>
            <person name="Yamamoto N."/>
            <person name="Seo M."/>
            <person name="Sato S."/>
            <person name="Yamada T."/>
            <person name="Mori H."/>
            <person name="Tajima N."/>
            <person name="Moriyama T."/>
            <person name="Ikeuchi M."/>
            <person name="Watanabe M."/>
            <person name="Wada H."/>
            <person name="Kobayashi K."/>
            <person name="Saito M."/>
            <person name="Masuda T."/>
            <person name="Sasaki-Sekimoto Y."/>
            <person name="Mashiguchi K."/>
            <person name="Awai K."/>
            <person name="Shimojima M."/>
            <person name="Masuda S."/>
            <person name="Iwai M."/>
            <person name="Nobusawa T."/>
            <person name="Narise T."/>
            <person name="Kondo S."/>
            <person name="Saito H."/>
            <person name="Sato R."/>
            <person name="Murakawa M."/>
            <person name="Ihara Y."/>
            <person name="Oshima-Yamada Y."/>
            <person name="Ohtaka K."/>
            <person name="Satoh M."/>
            <person name="Sonobe K."/>
            <person name="Ishii M."/>
            <person name="Ohtani R."/>
            <person name="Kanamori-Sato M."/>
            <person name="Honoki R."/>
            <person name="Miyazaki D."/>
            <person name="Mochizuki H."/>
            <person name="Umetsu J."/>
            <person name="Higashi K."/>
            <person name="Shibata D."/>
            <person name="Kamiya Y."/>
            <person name="Sato N."/>
            <person name="Nakamura Y."/>
            <person name="Tabata S."/>
            <person name="Ida S."/>
            <person name="Kurokawa K."/>
            <person name="Ohta H."/>
        </authorList>
    </citation>
    <scope>NUCLEOTIDE SEQUENCE [LARGE SCALE GENOMIC DNA]</scope>
    <source>
        <strain evidence="2 3">NIES-2285</strain>
    </source>
</reference>
<keyword evidence="3" id="KW-1185">Reference proteome</keyword>
<dbReference type="AlphaFoldDB" id="A0A1Y1IM87"/>
<dbReference type="OrthoDB" id="1938779at2759"/>
<sequence length="105" mass="11415">MHKVPNGMRPTKGNGPSSLKATDPALGSAQAGEEEPVMQKVKLPKIDMKALSDQAWGFMTPQTKGDAKDIFYCSLSFAVLVYMSQRLVCAYCAVQHLLVGNAGRW</sequence>
<organism evidence="2 3">
    <name type="scientific">Klebsormidium nitens</name>
    <name type="common">Green alga</name>
    <name type="synonym">Ulothrix nitens</name>
    <dbReference type="NCBI Taxonomy" id="105231"/>
    <lineage>
        <taxon>Eukaryota</taxon>
        <taxon>Viridiplantae</taxon>
        <taxon>Streptophyta</taxon>
        <taxon>Klebsormidiophyceae</taxon>
        <taxon>Klebsormidiales</taxon>
        <taxon>Klebsormidiaceae</taxon>
        <taxon>Klebsormidium</taxon>
    </lineage>
</organism>
<evidence type="ECO:0000313" key="2">
    <source>
        <dbReference type="EMBL" id="GAQ90559.1"/>
    </source>
</evidence>
<evidence type="ECO:0000313" key="3">
    <source>
        <dbReference type="Proteomes" id="UP000054558"/>
    </source>
</evidence>
<dbReference type="Proteomes" id="UP000054558">
    <property type="component" value="Unassembled WGS sequence"/>
</dbReference>
<proteinExistence type="predicted"/>
<protein>
    <submittedName>
        <fullName evidence="2">Uncharacterized protein</fullName>
    </submittedName>
</protein>